<dbReference type="RefSeq" id="WP_015932987.1">
    <property type="nucleotide sequence ID" value="NC_011894.1"/>
</dbReference>
<dbReference type="AlphaFoldDB" id="B8IES5"/>
<dbReference type="KEGG" id="mno:Mnod_6652"/>
<gene>
    <name evidence="1" type="ordered locus">Mnod_6652</name>
</gene>
<keyword evidence="2" id="KW-1185">Reference proteome</keyword>
<protein>
    <submittedName>
        <fullName evidence="1">Uncharacterized protein</fullName>
    </submittedName>
</protein>
<dbReference type="HOGENOM" id="CLU_178451_0_0_5"/>
<evidence type="ECO:0000313" key="1">
    <source>
        <dbReference type="EMBL" id="ACL61418.1"/>
    </source>
</evidence>
<dbReference type="EMBL" id="CP001349">
    <property type="protein sequence ID" value="ACL61418.1"/>
    <property type="molecule type" value="Genomic_DNA"/>
</dbReference>
<dbReference type="Proteomes" id="UP000008207">
    <property type="component" value="Chromosome"/>
</dbReference>
<dbReference type="STRING" id="460265.Mnod_6652"/>
<reference evidence="1 2" key="1">
    <citation type="submission" date="2009-01" db="EMBL/GenBank/DDBJ databases">
        <title>Complete sequence of chromosome of Methylobacterium nodulans ORS 2060.</title>
        <authorList>
            <consortium name="US DOE Joint Genome Institute"/>
            <person name="Lucas S."/>
            <person name="Copeland A."/>
            <person name="Lapidus A."/>
            <person name="Glavina del Rio T."/>
            <person name="Dalin E."/>
            <person name="Tice H."/>
            <person name="Bruce D."/>
            <person name="Goodwin L."/>
            <person name="Pitluck S."/>
            <person name="Sims D."/>
            <person name="Brettin T."/>
            <person name="Detter J.C."/>
            <person name="Han C."/>
            <person name="Larimer F."/>
            <person name="Land M."/>
            <person name="Hauser L."/>
            <person name="Kyrpides N."/>
            <person name="Ivanova N."/>
            <person name="Marx C.J."/>
            <person name="Richardson P."/>
        </authorList>
    </citation>
    <scope>NUCLEOTIDE SEQUENCE [LARGE SCALE GENOMIC DNA]</scope>
    <source>
        <strain evidence="2">LMG 21967 / CNCM I-2342 / ORS 2060</strain>
    </source>
</reference>
<proteinExistence type="predicted"/>
<organism evidence="1 2">
    <name type="scientific">Methylobacterium nodulans (strain LMG 21967 / CNCM I-2342 / ORS 2060)</name>
    <dbReference type="NCBI Taxonomy" id="460265"/>
    <lineage>
        <taxon>Bacteria</taxon>
        <taxon>Pseudomonadati</taxon>
        <taxon>Pseudomonadota</taxon>
        <taxon>Alphaproteobacteria</taxon>
        <taxon>Hyphomicrobiales</taxon>
        <taxon>Methylobacteriaceae</taxon>
        <taxon>Methylobacterium</taxon>
    </lineage>
</organism>
<evidence type="ECO:0000313" key="2">
    <source>
        <dbReference type="Proteomes" id="UP000008207"/>
    </source>
</evidence>
<sequence length="103" mass="12344">MNPFRWLWPQQDEPRIEPSWGVRLRLARAEHRHRRLSCDLIRVALDEFDRTAAEMGHPVALNPEWLQRVLAELTHRYLEAHGQSILDDRRDKSMTLRSIQRQP</sequence>
<name>B8IES5_METNO</name>
<accession>B8IES5</accession>